<proteinExistence type="predicted"/>
<dbReference type="EMBL" id="MU266342">
    <property type="protein sequence ID" value="KAH7929327.1"/>
    <property type="molecule type" value="Genomic_DNA"/>
</dbReference>
<sequence>MSSTNPFRSQDVSPTPTGSSSMAGPSSSSSAPPMSFTEPESNKDPVGLEEDMPPAYTPAADVYQGESSIEVGPRRPFQQPPRHPTNNAYANPQGNGWSEPQPSQQQWVPPPTVTPAATGSNSWSSYPGQSVNSRNQYYSSSTPPWGSSRSVGRPPGGLIGTLFETVRDVVDLVSGTPETHSQAAQHAARSAYAPPHSQPSSSSPYSHQRGLSSGSAGTSQQPQPTNNVPDDGSPTRTPVPGHPLLKDGMLLVYPNQYLCVKCRNTGYKNNDPSHPCRKCWEKYGKPYTGALTYTPWSNDPSSRNSRLQRALPAFTPPHLSAPASFSLSPQPTGPSPYAPSQSYGSSPYPNTMVGPGPHYYVRNPSVGVGIQPPVPGAIAVRPGDPCLGGRICWRCGGTGTLPLFIIDVKACTTCGGMGRK</sequence>
<accession>A0ACB8BWV2</accession>
<name>A0ACB8BWV2_9AGAM</name>
<protein>
    <submittedName>
        <fullName evidence="1">Uncharacterized protein</fullName>
    </submittedName>
</protein>
<evidence type="ECO:0000313" key="2">
    <source>
        <dbReference type="Proteomes" id="UP000790709"/>
    </source>
</evidence>
<keyword evidence="2" id="KW-1185">Reference proteome</keyword>
<gene>
    <name evidence="1" type="ORF">BV22DRAFT_1003003</name>
</gene>
<reference evidence="1" key="1">
    <citation type="journal article" date="2021" name="New Phytol.">
        <title>Evolutionary innovations through gain and loss of genes in the ectomycorrhizal Boletales.</title>
        <authorList>
            <person name="Wu G."/>
            <person name="Miyauchi S."/>
            <person name="Morin E."/>
            <person name="Kuo A."/>
            <person name="Drula E."/>
            <person name="Varga T."/>
            <person name="Kohler A."/>
            <person name="Feng B."/>
            <person name="Cao Y."/>
            <person name="Lipzen A."/>
            <person name="Daum C."/>
            <person name="Hundley H."/>
            <person name="Pangilinan J."/>
            <person name="Johnson J."/>
            <person name="Barry K."/>
            <person name="LaButti K."/>
            <person name="Ng V."/>
            <person name="Ahrendt S."/>
            <person name="Min B."/>
            <person name="Choi I.G."/>
            <person name="Park H."/>
            <person name="Plett J.M."/>
            <person name="Magnuson J."/>
            <person name="Spatafora J.W."/>
            <person name="Nagy L.G."/>
            <person name="Henrissat B."/>
            <person name="Grigoriev I.V."/>
            <person name="Yang Z.L."/>
            <person name="Xu J."/>
            <person name="Martin F.M."/>
        </authorList>
    </citation>
    <scope>NUCLEOTIDE SEQUENCE</scope>
    <source>
        <strain evidence="1">KUC20120723A-06</strain>
    </source>
</reference>
<dbReference type="Proteomes" id="UP000790709">
    <property type="component" value="Unassembled WGS sequence"/>
</dbReference>
<organism evidence="1 2">
    <name type="scientific">Leucogyrophana mollusca</name>
    <dbReference type="NCBI Taxonomy" id="85980"/>
    <lineage>
        <taxon>Eukaryota</taxon>
        <taxon>Fungi</taxon>
        <taxon>Dikarya</taxon>
        <taxon>Basidiomycota</taxon>
        <taxon>Agaricomycotina</taxon>
        <taxon>Agaricomycetes</taxon>
        <taxon>Agaricomycetidae</taxon>
        <taxon>Boletales</taxon>
        <taxon>Boletales incertae sedis</taxon>
        <taxon>Leucogyrophana</taxon>
    </lineage>
</organism>
<comment type="caution">
    <text evidence="1">The sequence shown here is derived from an EMBL/GenBank/DDBJ whole genome shotgun (WGS) entry which is preliminary data.</text>
</comment>
<evidence type="ECO:0000313" key="1">
    <source>
        <dbReference type="EMBL" id="KAH7929327.1"/>
    </source>
</evidence>